<dbReference type="PROSITE" id="PS00216">
    <property type="entry name" value="SUGAR_TRANSPORT_1"/>
    <property type="match status" value="1"/>
</dbReference>
<comment type="similarity">
    <text evidence="2">Belongs to the major facilitator superfamily. Metabolite:H+ Symporter (MHS) family (TC 2.A.1.6) family.</text>
</comment>
<evidence type="ECO:0000256" key="4">
    <source>
        <dbReference type="ARBA" id="ARBA00022475"/>
    </source>
</evidence>
<evidence type="ECO:0000259" key="11">
    <source>
        <dbReference type="PROSITE" id="PS50850"/>
    </source>
</evidence>
<keyword evidence="13" id="KW-1185">Reference proteome</keyword>
<keyword evidence="4" id="KW-1003">Cell membrane</keyword>
<evidence type="ECO:0000256" key="2">
    <source>
        <dbReference type="ARBA" id="ARBA00008240"/>
    </source>
</evidence>
<dbReference type="PROSITE" id="PS50850">
    <property type="entry name" value="MFS"/>
    <property type="match status" value="1"/>
</dbReference>
<feature type="transmembrane region" description="Helical" evidence="10">
    <location>
        <begin position="194"/>
        <end position="215"/>
    </location>
</feature>
<dbReference type="PROSITE" id="PS00217">
    <property type="entry name" value="SUGAR_TRANSPORT_2"/>
    <property type="match status" value="1"/>
</dbReference>
<dbReference type="PANTHER" id="PTHR43528">
    <property type="entry name" value="ALPHA-KETOGLUTARATE PERMEASE"/>
    <property type="match status" value="1"/>
</dbReference>
<feature type="region of interest" description="Disordered" evidence="9">
    <location>
        <begin position="441"/>
        <end position="471"/>
    </location>
</feature>
<protein>
    <submittedName>
        <fullName evidence="12">MFS transporter</fullName>
    </submittedName>
</protein>
<keyword evidence="6" id="KW-0769">Symport</keyword>
<accession>A0ABX8UV57</accession>
<sequence>MSYAQPMVEENVLPQPRCSLRRAIAASAMGNATEWFDYGIYSYGLTYVSAALFPGSTAQATLFALATFAISFLVRPLGGLFWGPVGDRVGRKHVLSLTIILMSVATLCVGLLPSFERIGWWAPALLIVLRMIQGFSTGGEYGGAATFMAEYSPDHKRGLCGSFLEFGTLAGFSLGAFLMLGCSVVLGGDTMHAWGWRLPFLVAAPLGLIGLYLRIRLEDTPVFREVAEAAHHDEHTGVPLRQLLEQFWKPMLLLGGLVIALNVVNYVLLAYMPTFMKTQLHMSDNMSLLVPLIGMLSMMVLLPFSGALSDHIGRKNVWWISLVGLFVAAVPMFTLMTHGVTGALIGFAVLGLLYVPQLASISAMFPAMFPTQARYAGVAIAYNVSTSLFGGTAPMANDWLIAHTGSTLVPAYYMMAACVVGMVALLFVRETAGCSLRGREMPGTVARPPEGTAAIRQRDDDAGGYPAKANA</sequence>
<dbReference type="InterPro" id="IPR011701">
    <property type="entry name" value="MFS"/>
</dbReference>
<organism evidence="12 13">
    <name type="scientific">Paraburkholderia edwinii</name>
    <dbReference type="NCBI Taxonomy" id="2861782"/>
    <lineage>
        <taxon>Bacteria</taxon>
        <taxon>Pseudomonadati</taxon>
        <taxon>Pseudomonadota</taxon>
        <taxon>Betaproteobacteria</taxon>
        <taxon>Burkholderiales</taxon>
        <taxon>Burkholderiaceae</taxon>
        <taxon>Paraburkholderia</taxon>
    </lineage>
</organism>
<evidence type="ECO:0000313" key="13">
    <source>
        <dbReference type="Proteomes" id="UP000826462"/>
    </source>
</evidence>
<keyword evidence="7 10" id="KW-1133">Transmembrane helix</keyword>
<evidence type="ECO:0000256" key="3">
    <source>
        <dbReference type="ARBA" id="ARBA00022448"/>
    </source>
</evidence>
<comment type="subcellular location">
    <subcellularLocation>
        <location evidence="1">Cell membrane</location>
        <topology evidence="1">Multi-pass membrane protein</topology>
    </subcellularLocation>
</comment>
<evidence type="ECO:0000256" key="7">
    <source>
        <dbReference type="ARBA" id="ARBA00022989"/>
    </source>
</evidence>
<feature type="transmembrane region" description="Helical" evidence="10">
    <location>
        <begin position="342"/>
        <end position="361"/>
    </location>
</feature>
<dbReference type="PANTHER" id="PTHR43528:SF1">
    <property type="entry name" value="ALPHA-KETOGLUTARATE PERMEASE"/>
    <property type="match status" value="1"/>
</dbReference>
<feature type="transmembrane region" description="Helical" evidence="10">
    <location>
        <begin position="317"/>
        <end position="336"/>
    </location>
</feature>
<dbReference type="Gene3D" id="1.20.1250.20">
    <property type="entry name" value="MFS general substrate transporter like domains"/>
    <property type="match status" value="2"/>
</dbReference>
<feature type="transmembrane region" description="Helical" evidence="10">
    <location>
        <begin position="62"/>
        <end position="82"/>
    </location>
</feature>
<dbReference type="InterPro" id="IPR020846">
    <property type="entry name" value="MFS_dom"/>
</dbReference>
<keyword evidence="5 10" id="KW-0812">Transmembrane</keyword>
<proteinExistence type="inferred from homology"/>
<evidence type="ECO:0000256" key="5">
    <source>
        <dbReference type="ARBA" id="ARBA00022692"/>
    </source>
</evidence>
<dbReference type="RefSeq" id="WP_219801964.1">
    <property type="nucleotide sequence ID" value="NZ_CP080096.1"/>
</dbReference>
<dbReference type="InterPro" id="IPR051084">
    <property type="entry name" value="H+-coupled_symporters"/>
</dbReference>
<evidence type="ECO:0000256" key="10">
    <source>
        <dbReference type="SAM" id="Phobius"/>
    </source>
</evidence>
<evidence type="ECO:0000256" key="1">
    <source>
        <dbReference type="ARBA" id="ARBA00004651"/>
    </source>
</evidence>
<feature type="transmembrane region" description="Helical" evidence="10">
    <location>
        <begin position="373"/>
        <end position="391"/>
    </location>
</feature>
<evidence type="ECO:0000313" key="12">
    <source>
        <dbReference type="EMBL" id="QYD72541.1"/>
    </source>
</evidence>
<feature type="transmembrane region" description="Helical" evidence="10">
    <location>
        <begin position="94"/>
        <end position="112"/>
    </location>
</feature>
<evidence type="ECO:0000256" key="8">
    <source>
        <dbReference type="ARBA" id="ARBA00023136"/>
    </source>
</evidence>
<feature type="transmembrane region" description="Helical" evidence="10">
    <location>
        <begin position="286"/>
        <end position="305"/>
    </location>
</feature>
<dbReference type="EMBL" id="CP080096">
    <property type="protein sequence ID" value="QYD72541.1"/>
    <property type="molecule type" value="Genomic_DNA"/>
</dbReference>
<feature type="transmembrane region" description="Helical" evidence="10">
    <location>
        <begin position="411"/>
        <end position="428"/>
    </location>
</feature>
<evidence type="ECO:0000256" key="6">
    <source>
        <dbReference type="ARBA" id="ARBA00022847"/>
    </source>
</evidence>
<feature type="transmembrane region" description="Helical" evidence="10">
    <location>
        <begin position="163"/>
        <end position="188"/>
    </location>
</feature>
<dbReference type="Proteomes" id="UP000826462">
    <property type="component" value="Chromosome 2"/>
</dbReference>
<name>A0ABX8UV57_9BURK</name>
<feature type="domain" description="Major facilitator superfamily (MFS) profile" evidence="11">
    <location>
        <begin position="23"/>
        <end position="433"/>
    </location>
</feature>
<evidence type="ECO:0000256" key="9">
    <source>
        <dbReference type="SAM" id="MobiDB-lite"/>
    </source>
</evidence>
<dbReference type="InterPro" id="IPR036259">
    <property type="entry name" value="MFS_trans_sf"/>
</dbReference>
<reference evidence="12 13" key="1">
    <citation type="submission" date="2021-07" db="EMBL/GenBank/DDBJ databases">
        <title>Paraburkholderia edwinii protects Aspergillus sp. from phenazines by acting as a toxin sponge.</title>
        <authorList>
            <person name="Dahlstrom K.M."/>
            <person name="Newman D.K."/>
        </authorList>
    </citation>
    <scope>NUCLEOTIDE SEQUENCE [LARGE SCALE GENOMIC DNA]</scope>
    <source>
        <strain evidence="12 13">Pe01</strain>
    </source>
</reference>
<keyword evidence="8 10" id="KW-0472">Membrane</keyword>
<gene>
    <name evidence="12" type="ORF">KZJ38_22740</name>
</gene>
<feature type="transmembrane region" description="Helical" evidence="10">
    <location>
        <begin position="251"/>
        <end position="274"/>
    </location>
</feature>
<keyword evidence="3" id="KW-0813">Transport</keyword>
<dbReference type="InterPro" id="IPR005829">
    <property type="entry name" value="Sugar_transporter_CS"/>
</dbReference>
<dbReference type="Pfam" id="PF07690">
    <property type="entry name" value="MFS_1"/>
    <property type="match status" value="1"/>
</dbReference>
<dbReference type="SUPFAM" id="SSF103473">
    <property type="entry name" value="MFS general substrate transporter"/>
    <property type="match status" value="1"/>
</dbReference>